<protein>
    <submittedName>
        <fullName evidence="1">Uncharacterized protein</fullName>
    </submittedName>
</protein>
<sequence>MILAGLTPSYPGHNCPGLIEASNVVGRIINLTHVIRGITAPASLKPGLFGDYPRRFSLLSGA</sequence>
<evidence type="ECO:0000313" key="1">
    <source>
        <dbReference type="EMBL" id="CAL1241048.1"/>
    </source>
</evidence>
<organism evidence="1 2">
    <name type="scientific">Candidatus Methylocalor cossyra</name>
    <dbReference type="NCBI Taxonomy" id="3108543"/>
    <lineage>
        <taxon>Bacteria</taxon>
        <taxon>Pseudomonadati</taxon>
        <taxon>Pseudomonadota</taxon>
        <taxon>Gammaproteobacteria</taxon>
        <taxon>Methylococcales</taxon>
        <taxon>Methylococcaceae</taxon>
        <taxon>Candidatus Methylocalor</taxon>
    </lineage>
</organism>
<gene>
    <name evidence="1" type="ORF">MECH1_V1_2272</name>
</gene>
<reference evidence="1 2" key="1">
    <citation type="submission" date="2024-04" db="EMBL/GenBank/DDBJ databases">
        <authorList>
            <person name="Cremers G."/>
        </authorList>
    </citation>
    <scope>NUCLEOTIDE SEQUENCE [LARGE SCALE GENOMIC DNA]</scope>
    <source>
        <strain evidence="1">MeCH1-AG</strain>
    </source>
</reference>
<evidence type="ECO:0000313" key="2">
    <source>
        <dbReference type="Proteomes" id="UP001497493"/>
    </source>
</evidence>
<dbReference type="EMBL" id="OZ026884">
    <property type="protein sequence ID" value="CAL1241048.1"/>
    <property type="molecule type" value="Genomic_DNA"/>
</dbReference>
<proteinExistence type="predicted"/>
<accession>A0ABM9NK93</accession>
<keyword evidence="2" id="KW-1185">Reference proteome</keyword>
<dbReference type="Proteomes" id="UP001497493">
    <property type="component" value="Chromosome"/>
</dbReference>
<name>A0ABM9NK93_9GAMM</name>